<evidence type="ECO:0000256" key="5">
    <source>
        <dbReference type="SAM" id="SignalP"/>
    </source>
</evidence>
<dbReference type="GO" id="GO:0009279">
    <property type="term" value="C:cell outer membrane"/>
    <property type="evidence" value="ECO:0007669"/>
    <property type="project" value="UniProtKB-SubCell"/>
</dbReference>
<dbReference type="Gene3D" id="2.40.170.20">
    <property type="entry name" value="TonB-dependent receptor, beta-barrel domain"/>
    <property type="match status" value="1"/>
</dbReference>
<keyword evidence="7" id="KW-0675">Receptor</keyword>
<evidence type="ECO:0000259" key="6">
    <source>
        <dbReference type="Pfam" id="PF14905"/>
    </source>
</evidence>
<evidence type="ECO:0000256" key="2">
    <source>
        <dbReference type="ARBA" id="ARBA00023136"/>
    </source>
</evidence>
<reference evidence="7 8" key="1">
    <citation type="submission" date="2016-08" db="EMBL/GenBank/DDBJ databases">
        <authorList>
            <person name="Seilhamer J.J."/>
        </authorList>
    </citation>
    <scope>NUCLEOTIDE SEQUENCE [LARGE SCALE GENOMIC DNA]</scope>
    <source>
        <strain evidence="7 8">DX4</strain>
    </source>
</reference>
<dbReference type="SUPFAM" id="SSF49452">
    <property type="entry name" value="Starch-binding domain-like"/>
    <property type="match status" value="1"/>
</dbReference>
<feature type="chain" id="PRO_5009098526" evidence="5">
    <location>
        <begin position="21"/>
        <end position="931"/>
    </location>
</feature>
<dbReference type="RefSeq" id="WP_069379330.1">
    <property type="nucleotide sequence ID" value="NZ_CP017141.1"/>
</dbReference>
<dbReference type="InterPro" id="IPR041700">
    <property type="entry name" value="OMP_b-brl_3"/>
</dbReference>
<evidence type="ECO:0000313" key="8">
    <source>
        <dbReference type="Proteomes" id="UP000094313"/>
    </source>
</evidence>
<feature type="compositionally biased region" description="Polar residues" evidence="4">
    <location>
        <begin position="434"/>
        <end position="447"/>
    </location>
</feature>
<dbReference type="AlphaFoldDB" id="A0A1D7QG56"/>
<evidence type="ECO:0000256" key="4">
    <source>
        <dbReference type="SAM" id="MobiDB-lite"/>
    </source>
</evidence>
<feature type="region of interest" description="Disordered" evidence="4">
    <location>
        <begin position="416"/>
        <end position="447"/>
    </location>
</feature>
<dbReference type="InterPro" id="IPR013784">
    <property type="entry name" value="Carb-bd-like_fold"/>
</dbReference>
<dbReference type="Proteomes" id="UP000094313">
    <property type="component" value="Chromosome"/>
</dbReference>
<dbReference type="GO" id="GO:0030246">
    <property type="term" value="F:carbohydrate binding"/>
    <property type="evidence" value="ECO:0007669"/>
    <property type="project" value="InterPro"/>
</dbReference>
<keyword evidence="5" id="KW-0732">Signal</keyword>
<organism evidence="7 8">
    <name type="scientific">Pedobacter steynii</name>
    <dbReference type="NCBI Taxonomy" id="430522"/>
    <lineage>
        <taxon>Bacteria</taxon>
        <taxon>Pseudomonadati</taxon>
        <taxon>Bacteroidota</taxon>
        <taxon>Sphingobacteriia</taxon>
        <taxon>Sphingobacteriales</taxon>
        <taxon>Sphingobacteriaceae</taxon>
        <taxon>Pedobacter</taxon>
    </lineage>
</organism>
<feature type="domain" description="Outer membrane protein beta-barrel" evidence="6">
    <location>
        <begin position="460"/>
        <end position="919"/>
    </location>
</feature>
<keyword evidence="2" id="KW-0472">Membrane</keyword>
<sequence length="931" mass="103067">MKHKILALLLFSMSSLSLFAQTQYEIKGLVTDTAASYKMVNSTITVLKAKDSTLVKFTRATADGSFSLGNLTSGKFILLLSYPGYADYVEDFQLDSAKKTQDFGQMNMTLKATILKGVIIKGNIAAIKIKGDTTEFNAAAYKIQPNSKVEDLLKQLPGITVDKNGKITAQGQAVNKVLVDGEEFFGDDPTLVTKNLRGDMVDKVQLYDKKSDQATFTGIDDGEKAKTINIKLKEDKKNGYFGKADAGVGTDKFYQGQAMINAFKGKKKLSAYGTIGNTGKTGLGWQDSNKYGSSNMEVSDDGGMMFYSGGDDGDLDSFNGMYNGQGIPLTKSGGAHFDNKWNKDKESINTNYKIGAINVDGTRNTLTQNNLPTGAINSISDQTFSNHMFRQKLDGTYSINIDSNSTLKVSVDGTLKDSRSDDASYSSSVRADDTQLNNSSRTLSNNGDQRLLNASALYTQKLKKKGRTFSVRLNQAFNENKSTGFLNSENQFFDEQGNFTNKQVVDQYKTNNSTNSTFSSNLTYTEPLSKAISVIVNYGLNINKGVSDRKSFNKSADGTYSNLDQEFSNNFELNQLSNQGGAIFNVKKDKSVFSFGTKISDVKFEQLNKYTNNTYKRNFTNWNPQASYRYNVSQMTSFRFYYNGNTRQPSIDQVQPLKVNTDPLNIILGNPDLKPSFSNNINIGYNSYKVMSNQSIYIGANYGFSSNPITSSVVTDETGKSTSQSINLEGKTPSNFGINAYFNRKIKLLDLNIGLNGNVSGNTSYNMVNTAINTTKSNSYRGQLSLSKHQEKKYSFYVSAGPNYNTSEASLQRQLNNNGWGAAGEASFSLYLPGGIEIGSDGEYEYRAKTQTFNQEFERFIWNASISKKFFKSENLKLTASANDLLNQNIGFERRANNNMITQNNYTTIKRYFMLSLIWDFNKMGGSAPKP</sequence>
<keyword evidence="3" id="KW-0998">Cell outer membrane</keyword>
<dbReference type="OrthoDB" id="1086219at2"/>
<proteinExistence type="predicted"/>
<gene>
    <name evidence="7" type="ORF">BFS30_10960</name>
</gene>
<evidence type="ECO:0000256" key="1">
    <source>
        <dbReference type="ARBA" id="ARBA00004442"/>
    </source>
</evidence>
<dbReference type="KEGG" id="psty:BFS30_10960"/>
<dbReference type="InterPro" id="IPR036942">
    <property type="entry name" value="Beta-barrel_TonB_sf"/>
</dbReference>
<name>A0A1D7QG56_9SPHI</name>
<dbReference type="EMBL" id="CP017141">
    <property type="protein sequence ID" value="AOM77641.1"/>
    <property type="molecule type" value="Genomic_DNA"/>
</dbReference>
<protein>
    <submittedName>
        <fullName evidence="7">TonB-dependent receptor</fullName>
    </submittedName>
</protein>
<dbReference type="Pfam" id="PF14905">
    <property type="entry name" value="OMP_b-brl_3"/>
    <property type="match status" value="1"/>
</dbReference>
<dbReference type="SUPFAM" id="SSF56935">
    <property type="entry name" value="Porins"/>
    <property type="match status" value="1"/>
</dbReference>
<comment type="subcellular location">
    <subcellularLocation>
        <location evidence="1">Cell outer membrane</location>
    </subcellularLocation>
</comment>
<feature type="signal peptide" evidence="5">
    <location>
        <begin position="1"/>
        <end position="20"/>
    </location>
</feature>
<evidence type="ECO:0000313" key="7">
    <source>
        <dbReference type="EMBL" id="AOM77641.1"/>
    </source>
</evidence>
<accession>A0A1D7QG56</accession>
<evidence type="ECO:0000256" key="3">
    <source>
        <dbReference type="ARBA" id="ARBA00023237"/>
    </source>
</evidence>
<keyword evidence="8" id="KW-1185">Reference proteome</keyword>